<dbReference type="Proteomes" id="UP000270296">
    <property type="component" value="Unassembled WGS sequence"/>
</dbReference>
<dbReference type="WBParaSite" id="SBAD_0000441701-mRNA-1">
    <property type="protein sequence ID" value="SBAD_0000441701-mRNA-1"/>
    <property type="gene ID" value="SBAD_0000441701"/>
</dbReference>
<organism evidence="4">
    <name type="scientific">Soboliphyme baturini</name>
    <dbReference type="NCBI Taxonomy" id="241478"/>
    <lineage>
        <taxon>Eukaryota</taxon>
        <taxon>Metazoa</taxon>
        <taxon>Ecdysozoa</taxon>
        <taxon>Nematoda</taxon>
        <taxon>Enoplea</taxon>
        <taxon>Dorylaimia</taxon>
        <taxon>Dioctophymatida</taxon>
        <taxon>Dioctophymatoidea</taxon>
        <taxon>Soboliphymatidae</taxon>
        <taxon>Soboliphyme</taxon>
    </lineage>
</organism>
<dbReference type="EMBL" id="UZAM01008201">
    <property type="protein sequence ID" value="VDP03761.1"/>
    <property type="molecule type" value="Genomic_DNA"/>
</dbReference>
<protein>
    <submittedName>
        <fullName evidence="4">PDE4_UCR domain-containing protein</fullName>
    </submittedName>
</protein>
<reference evidence="4" key="1">
    <citation type="submission" date="2016-06" db="UniProtKB">
        <authorList>
            <consortium name="WormBaseParasite"/>
        </authorList>
    </citation>
    <scope>IDENTIFICATION</scope>
</reference>
<feature type="region of interest" description="Disordered" evidence="1">
    <location>
        <begin position="14"/>
        <end position="62"/>
    </location>
</feature>
<sequence>MKWLLTPVVLSGSCSHEQDDGHQDIIETDGNRNENSAFANSSGLVTDSGTNRQNVDCSVSPRFDPRRDSGVDSYVVSAKSILGKLMQLSKSSSTPCHILLVRLLLFSASDCMMRR</sequence>
<evidence type="ECO:0000256" key="1">
    <source>
        <dbReference type="SAM" id="MobiDB-lite"/>
    </source>
</evidence>
<keyword evidence="3" id="KW-1185">Reference proteome</keyword>
<evidence type="ECO:0000313" key="4">
    <source>
        <dbReference type="WBParaSite" id="SBAD_0000441701-mRNA-1"/>
    </source>
</evidence>
<reference evidence="2 3" key="2">
    <citation type="submission" date="2018-11" db="EMBL/GenBank/DDBJ databases">
        <authorList>
            <consortium name="Pathogen Informatics"/>
        </authorList>
    </citation>
    <scope>NUCLEOTIDE SEQUENCE [LARGE SCALE GENOMIC DNA]</scope>
</reference>
<accession>A0A183IKT7</accession>
<gene>
    <name evidence="2" type="ORF">SBAD_LOCUS4233</name>
</gene>
<proteinExistence type="predicted"/>
<name>A0A183IKT7_9BILA</name>
<evidence type="ECO:0000313" key="2">
    <source>
        <dbReference type="EMBL" id="VDP03761.1"/>
    </source>
</evidence>
<feature type="compositionally biased region" description="Basic and acidic residues" evidence="1">
    <location>
        <begin position="16"/>
        <end position="32"/>
    </location>
</feature>
<dbReference type="AlphaFoldDB" id="A0A183IKT7"/>
<evidence type="ECO:0000313" key="3">
    <source>
        <dbReference type="Proteomes" id="UP000270296"/>
    </source>
</evidence>
<feature type="compositionally biased region" description="Polar residues" evidence="1">
    <location>
        <begin position="33"/>
        <end position="57"/>
    </location>
</feature>